<dbReference type="InterPro" id="IPR028978">
    <property type="entry name" value="Chorismate_lyase_/UTRA_dom_sf"/>
</dbReference>
<dbReference type="PRINTS" id="PR00035">
    <property type="entry name" value="HTHGNTR"/>
</dbReference>
<dbReference type="SUPFAM" id="SSF46785">
    <property type="entry name" value="Winged helix' DNA-binding domain"/>
    <property type="match status" value="1"/>
</dbReference>
<dbReference type="InterPro" id="IPR036390">
    <property type="entry name" value="WH_DNA-bd_sf"/>
</dbReference>
<comment type="caution">
    <text evidence="5">The sequence shown here is derived from an EMBL/GenBank/DDBJ whole genome shotgun (WGS) entry which is preliminary data.</text>
</comment>
<name>A0A3A4AUK5_9ACTN</name>
<keyword evidence="1" id="KW-0805">Transcription regulation</keyword>
<dbReference type="AlphaFoldDB" id="A0A3A4AUK5"/>
<dbReference type="Pfam" id="PF00392">
    <property type="entry name" value="GntR"/>
    <property type="match status" value="1"/>
</dbReference>
<evidence type="ECO:0000256" key="2">
    <source>
        <dbReference type="ARBA" id="ARBA00023125"/>
    </source>
</evidence>
<evidence type="ECO:0000313" key="6">
    <source>
        <dbReference type="Proteomes" id="UP000265768"/>
    </source>
</evidence>
<dbReference type="GO" id="GO:0003677">
    <property type="term" value="F:DNA binding"/>
    <property type="evidence" value="ECO:0007669"/>
    <property type="project" value="UniProtKB-KW"/>
</dbReference>
<dbReference type="OrthoDB" id="4537656at2"/>
<protein>
    <submittedName>
        <fullName evidence="5">GntR family transcriptional regulator</fullName>
    </submittedName>
</protein>
<keyword evidence="6" id="KW-1185">Reference proteome</keyword>
<dbReference type="PROSITE" id="PS50949">
    <property type="entry name" value="HTH_GNTR"/>
    <property type="match status" value="1"/>
</dbReference>
<proteinExistence type="predicted"/>
<dbReference type="PANTHER" id="PTHR44846:SF17">
    <property type="entry name" value="GNTR-FAMILY TRANSCRIPTIONAL REGULATOR"/>
    <property type="match status" value="1"/>
</dbReference>
<reference evidence="5 6" key="1">
    <citation type="submission" date="2018-09" db="EMBL/GenBank/DDBJ databases">
        <title>YIM 75507 draft genome.</title>
        <authorList>
            <person name="Tang S."/>
            <person name="Feng Y."/>
        </authorList>
    </citation>
    <scope>NUCLEOTIDE SEQUENCE [LARGE SCALE GENOMIC DNA]</scope>
    <source>
        <strain evidence="5 6">YIM 75507</strain>
    </source>
</reference>
<dbReference type="GO" id="GO:0003700">
    <property type="term" value="F:DNA-binding transcription factor activity"/>
    <property type="evidence" value="ECO:0007669"/>
    <property type="project" value="InterPro"/>
</dbReference>
<dbReference type="SMART" id="SM00866">
    <property type="entry name" value="UTRA"/>
    <property type="match status" value="1"/>
</dbReference>
<evidence type="ECO:0000256" key="3">
    <source>
        <dbReference type="ARBA" id="ARBA00023163"/>
    </source>
</evidence>
<dbReference type="SUPFAM" id="SSF64288">
    <property type="entry name" value="Chorismate lyase-like"/>
    <property type="match status" value="1"/>
</dbReference>
<dbReference type="SMART" id="SM00345">
    <property type="entry name" value="HTH_GNTR"/>
    <property type="match status" value="1"/>
</dbReference>
<organism evidence="5 6">
    <name type="scientific">Bailinhaonella thermotolerans</name>
    <dbReference type="NCBI Taxonomy" id="1070861"/>
    <lineage>
        <taxon>Bacteria</taxon>
        <taxon>Bacillati</taxon>
        <taxon>Actinomycetota</taxon>
        <taxon>Actinomycetes</taxon>
        <taxon>Streptosporangiales</taxon>
        <taxon>Streptosporangiaceae</taxon>
        <taxon>Bailinhaonella</taxon>
    </lineage>
</organism>
<accession>A0A3A4AUK5</accession>
<evidence type="ECO:0000259" key="4">
    <source>
        <dbReference type="PROSITE" id="PS50949"/>
    </source>
</evidence>
<gene>
    <name evidence="5" type="ORF">D5H75_22260</name>
</gene>
<dbReference type="Gene3D" id="3.40.1410.10">
    <property type="entry name" value="Chorismate lyase-like"/>
    <property type="match status" value="1"/>
</dbReference>
<dbReference type="GO" id="GO:0045892">
    <property type="term" value="P:negative regulation of DNA-templated transcription"/>
    <property type="evidence" value="ECO:0007669"/>
    <property type="project" value="TreeGrafter"/>
</dbReference>
<dbReference type="InterPro" id="IPR050679">
    <property type="entry name" value="Bact_HTH_transcr_reg"/>
</dbReference>
<dbReference type="Proteomes" id="UP000265768">
    <property type="component" value="Unassembled WGS sequence"/>
</dbReference>
<sequence length="270" mass="30537">MTGRRHYRPRYLQVAEDLRDEILRGDLAAGDPLPGEPVLAERYHLSRTSVRDAIKLLRDWGLVRAEPGRGTRVRTQRQRVRRTPERYQWEKDRVRLPEHERRTAGATEKDTGLKVDDLEFHAEYSTVEAGADLAERFQVPVGTRLLHRVYWTSSVKEGAALTLARSWLVYDVAAANPDLLDAANEPWPGGTQHQLHTLGIEVDHVIDEITARPPQPDEAHILDIGPGVSVLVLRKTSVDTEGRVAEVAETVLPGDRTELVYTTRLERWSG</sequence>
<dbReference type="CDD" id="cd07377">
    <property type="entry name" value="WHTH_GntR"/>
    <property type="match status" value="1"/>
</dbReference>
<dbReference type="RefSeq" id="WP_119928426.1">
    <property type="nucleotide sequence ID" value="NZ_QZEY01000008.1"/>
</dbReference>
<evidence type="ECO:0000313" key="5">
    <source>
        <dbReference type="EMBL" id="RJL31004.1"/>
    </source>
</evidence>
<dbReference type="EMBL" id="QZEY01000008">
    <property type="protein sequence ID" value="RJL31004.1"/>
    <property type="molecule type" value="Genomic_DNA"/>
</dbReference>
<keyword evidence="2" id="KW-0238">DNA-binding</keyword>
<feature type="domain" description="HTH gntR-type" evidence="4">
    <location>
        <begin position="8"/>
        <end position="76"/>
    </location>
</feature>
<dbReference type="Pfam" id="PF07702">
    <property type="entry name" value="UTRA"/>
    <property type="match status" value="1"/>
</dbReference>
<dbReference type="InterPro" id="IPR000524">
    <property type="entry name" value="Tscrpt_reg_HTH_GntR"/>
</dbReference>
<dbReference type="InterPro" id="IPR011663">
    <property type="entry name" value="UTRA"/>
</dbReference>
<evidence type="ECO:0000256" key="1">
    <source>
        <dbReference type="ARBA" id="ARBA00023015"/>
    </source>
</evidence>
<keyword evidence="3" id="KW-0804">Transcription</keyword>
<dbReference type="PANTHER" id="PTHR44846">
    <property type="entry name" value="MANNOSYL-D-GLYCERATE TRANSPORT/METABOLISM SYSTEM REPRESSOR MNGR-RELATED"/>
    <property type="match status" value="1"/>
</dbReference>
<dbReference type="Gene3D" id="1.10.10.10">
    <property type="entry name" value="Winged helix-like DNA-binding domain superfamily/Winged helix DNA-binding domain"/>
    <property type="match status" value="1"/>
</dbReference>
<dbReference type="InterPro" id="IPR036388">
    <property type="entry name" value="WH-like_DNA-bd_sf"/>
</dbReference>